<dbReference type="EMBL" id="FNNF01000048">
    <property type="protein sequence ID" value="SDW76360.1"/>
    <property type="molecule type" value="Genomic_DNA"/>
</dbReference>
<sequence length="222" mass="25076">MIGFYNYTVILTYCSLVSALIGTHFAFQHQYVIALLCLMLCGFFDSFDGIVARSKKNRTEEEKMFGIQIDSLVDLVSFGVFPAVIAYSMGRFTMLRCLPFFAVYVLGAVIRLAYFNVTEDMRQKKTSEKRKYYTGLPVTSSSIIFPAIYCLNIWFKIPTVQMIYFVGLGIVGILFISKIKVPKPDLRGILILIALGIILFISLAITGNIRMGGGHPFSWLYF</sequence>
<keyword evidence="1" id="KW-0812">Transmembrane</keyword>
<dbReference type="OrthoDB" id="9777147at2"/>
<dbReference type="AlphaFoldDB" id="A0A1H2W701"/>
<evidence type="ECO:0000313" key="3">
    <source>
        <dbReference type="Proteomes" id="UP000182429"/>
    </source>
</evidence>
<keyword evidence="2" id="KW-0808">Transferase</keyword>
<feature type="transmembrane region" description="Helical" evidence="1">
    <location>
        <begin position="64"/>
        <end position="87"/>
    </location>
</feature>
<evidence type="ECO:0000256" key="1">
    <source>
        <dbReference type="SAM" id="Phobius"/>
    </source>
</evidence>
<dbReference type="Proteomes" id="UP000182429">
    <property type="component" value="Unassembled WGS sequence"/>
</dbReference>
<proteinExistence type="predicted"/>
<protein>
    <submittedName>
        <fullName evidence="2">CDP-diacylglycerol---serine O-phosphatidyltransferase</fullName>
    </submittedName>
</protein>
<dbReference type="GO" id="GO:0008654">
    <property type="term" value="P:phospholipid biosynthetic process"/>
    <property type="evidence" value="ECO:0007669"/>
    <property type="project" value="InterPro"/>
</dbReference>
<feature type="transmembrane region" description="Helical" evidence="1">
    <location>
        <begin position="189"/>
        <end position="209"/>
    </location>
</feature>
<dbReference type="InterPro" id="IPR000462">
    <property type="entry name" value="CDP-OH_P_trans"/>
</dbReference>
<feature type="transmembrane region" description="Helical" evidence="1">
    <location>
        <begin position="135"/>
        <end position="155"/>
    </location>
</feature>
<dbReference type="Pfam" id="PF01066">
    <property type="entry name" value="CDP-OH_P_transf"/>
    <property type="match status" value="1"/>
</dbReference>
<dbReference type="InterPro" id="IPR043130">
    <property type="entry name" value="CDP-OH_PTrfase_TM_dom"/>
</dbReference>
<feature type="transmembrane region" description="Helical" evidence="1">
    <location>
        <begin position="93"/>
        <end position="114"/>
    </location>
</feature>
<reference evidence="2 3" key="1">
    <citation type="submission" date="2016-10" db="EMBL/GenBank/DDBJ databases">
        <authorList>
            <person name="de Groot N.N."/>
        </authorList>
    </citation>
    <scope>NUCLEOTIDE SEQUENCE [LARGE SCALE GENOMIC DNA]</scope>
    <source>
        <strain evidence="2 3">S3b</strain>
    </source>
</reference>
<keyword evidence="1" id="KW-0472">Membrane</keyword>
<accession>A0A1H2W701</accession>
<name>A0A1H2W701_9FIRM</name>
<gene>
    <name evidence="2" type="ORF">SAMN04487759_1484</name>
</gene>
<dbReference type="RefSeq" id="WP_074687301.1">
    <property type="nucleotide sequence ID" value="NZ_FNNF01000048.1"/>
</dbReference>
<evidence type="ECO:0000313" key="2">
    <source>
        <dbReference type="EMBL" id="SDW76360.1"/>
    </source>
</evidence>
<organism evidence="2 3">
    <name type="scientific">Kandleria vitulina</name>
    <dbReference type="NCBI Taxonomy" id="1630"/>
    <lineage>
        <taxon>Bacteria</taxon>
        <taxon>Bacillati</taxon>
        <taxon>Bacillota</taxon>
        <taxon>Erysipelotrichia</taxon>
        <taxon>Erysipelotrichales</taxon>
        <taxon>Coprobacillaceae</taxon>
        <taxon>Kandleria</taxon>
    </lineage>
</organism>
<dbReference type="Gene3D" id="1.20.120.1760">
    <property type="match status" value="1"/>
</dbReference>
<dbReference type="GO" id="GO:0016780">
    <property type="term" value="F:phosphotransferase activity, for other substituted phosphate groups"/>
    <property type="evidence" value="ECO:0007669"/>
    <property type="project" value="InterPro"/>
</dbReference>
<feature type="transmembrane region" description="Helical" evidence="1">
    <location>
        <begin position="7"/>
        <end position="27"/>
    </location>
</feature>
<feature type="transmembrane region" description="Helical" evidence="1">
    <location>
        <begin position="33"/>
        <end position="52"/>
    </location>
</feature>
<keyword evidence="1" id="KW-1133">Transmembrane helix</keyword>
<dbReference type="STRING" id="1630.SAMN05216514_1114"/>
<feature type="transmembrane region" description="Helical" evidence="1">
    <location>
        <begin position="161"/>
        <end position="177"/>
    </location>
</feature>
<dbReference type="eggNOG" id="COG1183">
    <property type="taxonomic scope" value="Bacteria"/>
</dbReference>
<dbReference type="GO" id="GO:0016020">
    <property type="term" value="C:membrane"/>
    <property type="evidence" value="ECO:0007669"/>
    <property type="project" value="InterPro"/>
</dbReference>